<evidence type="ECO:0000256" key="8">
    <source>
        <dbReference type="RuleBase" id="RU221113"/>
    </source>
</evidence>
<evidence type="ECO:0000256" key="4">
    <source>
        <dbReference type="ARBA" id="ARBA00022649"/>
    </source>
</evidence>
<dbReference type="PRINTS" id="PR00281">
    <property type="entry name" value="HOKGEFTOXIC"/>
</dbReference>
<keyword evidence="3" id="KW-0997">Cell inner membrane</keyword>
<evidence type="ECO:0000313" key="10">
    <source>
        <dbReference type="Proteomes" id="UP000192722"/>
    </source>
</evidence>
<dbReference type="InterPro" id="IPR018084">
    <property type="entry name" value="Hok/gef_toxin_CS"/>
</dbReference>
<name>A0ABX3TZ79_9GAMM</name>
<evidence type="ECO:0000313" key="9">
    <source>
        <dbReference type="EMBL" id="ORJ20566.1"/>
    </source>
</evidence>
<evidence type="ECO:0008006" key="11">
    <source>
        <dbReference type="Google" id="ProtNLM"/>
    </source>
</evidence>
<gene>
    <name evidence="9" type="ORF">BS639_14180</name>
</gene>
<evidence type="ECO:0000256" key="3">
    <source>
        <dbReference type="ARBA" id="ARBA00022519"/>
    </source>
</evidence>
<dbReference type="PROSITE" id="PS00556">
    <property type="entry name" value="HOK_GEF"/>
    <property type="match status" value="1"/>
</dbReference>
<dbReference type="EMBL" id="MRWD01000033">
    <property type="protein sequence ID" value="ORJ20566.1"/>
    <property type="molecule type" value="Genomic_DNA"/>
</dbReference>
<comment type="caution">
    <text evidence="9">The sequence shown here is derived from an EMBL/GenBank/DDBJ whole genome shotgun (WGS) entry which is preliminary data.</text>
</comment>
<feature type="transmembrane region" description="Helical" evidence="8">
    <location>
        <begin position="34"/>
        <end position="52"/>
    </location>
</feature>
<keyword evidence="10" id="KW-1185">Reference proteome</keyword>
<dbReference type="RefSeq" id="WP_084983408.1">
    <property type="nucleotide sequence ID" value="NZ_MRWD01000033.1"/>
</dbReference>
<keyword evidence="4" id="KW-1277">Toxin-antitoxin system</keyword>
<dbReference type="Pfam" id="PF01848">
    <property type="entry name" value="HOK_GEF"/>
    <property type="match status" value="1"/>
</dbReference>
<comment type="subcellular location">
    <subcellularLocation>
        <location evidence="1 8">Cell inner membrane</location>
        <topology evidence="1 8">Single-pass membrane protein</topology>
    </subcellularLocation>
</comment>
<evidence type="ECO:0000256" key="1">
    <source>
        <dbReference type="ARBA" id="ARBA00004377"/>
    </source>
</evidence>
<evidence type="ECO:0000256" key="5">
    <source>
        <dbReference type="ARBA" id="ARBA00022692"/>
    </source>
</evidence>
<organism evidence="9 10">
    <name type="scientific">Rouxiella silvae</name>
    <dbReference type="NCBI Taxonomy" id="1646373"/>
    <lineage>
        <taxon>Bacteria</taxon>
        <taxon>Pseudomonadati</taxon>
        <taxon>Pseudomonadota</taxon>
        <taxon>Gammaproteobacteria</taxon>
        <taxon>Enterobacterales</taxon>
        <taxon>Yersiniaceae</taxon>
        <taxon>Rouxiella</taxon>
    </lineage>
</organism>
<comment type="similarity">
    <text evidence="8">Belongs to the hok/gef family.</text>
</comment>
<reference evidence="9 10" key="1">
    <citation type="journal article" date="2017" name="Int. J. Syst. Evol. Microbiol.">
        <title>Rouxiella badensis sp. nov. and Rouxiella silvae sp. nov. isolated from peat bog soil in Germany and emendation of the genus description.</title>
        <authorList>
            <person name="Le Fleche-Mateos A."/>
            <person name="Kugler J.H."/>
            <person name="Hansen S.H."/>
            <person name="Syldatk C."/>
            <person name="Hausmann R."/>
            <person name="Lomprez F."/>
            <person name="Vandenbogaert M."/>
            <person name="Manuguerra J.C."/>
            <person name="Grimont P.A."/>
        </authorList>
    </citation>
    <scope>NUCLEOTIDE SEQUENCE [LARGE SCALE GENOMIC DNA]</scope>
    <source>
        <strain evidence="9 10">213</strain>
    </source>
</reference>
<proteinExistence type="inferred from homology"/>
<accession>A0ABX3TZ79</accession>
<keyword evidence="2" id="KW-1003">Cell membrane</keyword>
<dbReference type="InterPro" id="IPR000021">
    <property type="entry name" value="Hok/gef_toxin"/>
</dbReference>
<keyword evidence="7 8" id="KW-0472">Membrane</keyword>
<evidence type="ECO:0000256" key="7">
    <source>
        <dbReference type="ARBA" id="ARBA00023136"/>
    </source>
</evidence>
<keyword evidence="6 8" id="KW-1133">Transmembrane helix</keyword>
<sequence length="79" mass="8829">MLINRGLSACIRNIRLASYPPKGKDKGAMMPQKLKVLSLLVICVTIIMFTYITRNSLCELHIKQGKTEVAAIMACDSFR</sequence>
<evidence type="ECO:0000256" key="6">
    <source>
        <dbReference type="ARBA" id="ARBA00022989"/>
    </source>
</evidence>
<protein>
    <recommendedName>
        <fullName evidence="11">Small toxic polypeptide</fullName>
    </recommendedName>
</protein>
<keyword evidence="5 8" id="KW-0812">Transmembrane</keyword>
<evidence type="ECO:0000256" key="2">
    <source>
        <dbReference type="ARBA" id="ARBA00022475"/>
    </source>
</evidence>
<dbReference type="Proteomes" id="UP000192722">
    <property type="component" value="Unassembled WGS sequence"/>
</dbReference>